<accession>E0NN87</accession>
<comment type="caution">
    <text evidence="1">The sequence shown here is derived from an EMBL/GenBank/DDBJ whole genome shotgun (WGS) entry which is preliminary data.</text>
</comment>
<sequence length="51" mass="5834">MATGFFKEDSIIVNAWVTMILSGERILDDVPDIWDLRAVVKKVLDQRKGDK</sequence>
<dbReference type="STRING" id="862517.HMPREF9225_1626"/>
<proteinExistence type="predicted"/>
<organism evidence="1 2">
    <name type="scientific">Peptoniphilus duerdenii ATCC BAA-1640</name>
    <dbReference type="NCBI Taxonomy" id="862517"/>
    <lineage>
        <taxon>Bacteria</taxon>
        <taxon>Bacillati</taxon>
        <taxon>Bacillota</taxon>
        <taxon>Tissierellia</taxon>
        <taxon>Tissierellales</taxon>
        <taxon>Peptoniphilaceae</taxon>
        <taxon>Peptoniphilus</taxon>
    </lineage>
</organism>
<dbReference type="Proteomes" id="UP000003280">
    <property type="component" value="Unassembled WGS sequence"/>
</dbReference>
<gene>
    <name evidence="1" type="ORF">HMPREF9225_1626</name>
</gene>
<evidence type="ECO:0000313" key="1">
    <source>
        <dbReference type="EMBL" id="EFM24760.1"/>
    </source>
</evidence>
<evidence type="ECO:0000313" key="2">
    <source>
        <dbReference type="Proteomes" id="UP000003280"/>
    </source>
</evidence>
<name>E0NN87_9FIRM</name>
<reference evidence="1 2" key="1">
    <citation type="submission" date="2010-07" db="EMBL/GenBank/DDBJ databases">
        <authorList>
            <person name="Muzny D."/>
            <person name="Qin X."/>
            <person name="Deng J."/>
            <person name="Jiang H."/>
            <person name="Liu Y."/>
            <person name="Qu J."/>
            <person name="Song X.-Z."/>
            <person name="Zhang L."/>
            <person name="Thornton R."/>
            <person name="Coyle M."/>
            <person name="Francisco L."/>
            <person name="Jackson L."/>
            <person name="Javaid M."/>
            <person name="Korchina V."/>
            <person name="Kovar C."/>
            <person name="Mata R."/>
            <person name="Mathew T."/>
            <person name="Ngo R."/>
            <person name="Nguyen L."/>
            <person name="Nguyen N."/>
            <person name="Okwuonu G."/>
            <person name="Ongeri F."/>
            <person name="Pham C."/>
            <person name="Simmons D."/>
            <person name="Wilczek-Boney K."/>
            <person name="Hale W."/>
            <person name="Jakkamsetti A."/>
            <person name="Pham P."/>
            <person name="Ruth R."/>
            <person name="San Lucas F."/>
            <person name="Warren J."/>
            <person name="Zhang J."/>
            <person name="Zhao Z."/>
            <person name="Zhou C."/>
            <person name="Zhu D."/>
            <person name="Lee S."/>
            <person name="Bess C."/>
            <person name="Blankenburg K."/>
            <person name="Forbes L."/>
            <person name="Fu Q."/>
            <person name="Gubbala S."/>
            <person name="Hirani K."/>
            <person name="Jayaseelan J.C."/>
            <person name="Lara F."/>
            <person name="Munidasa M."/>
            <person name="Palculict T."/>
            <person name="Patil S."/>
            <person name="Pu L.-L."/>
            <person name="Saada N."/>
            <person name="Tang L."/>
            <person name="Weissenberger G."/>
            <person name="Zhu Y."/>
            <person name="Hemphill L."/>
            <person name="Shang Y."/>
            <person name="Youmans B."/>
            <person name="Ayvaz T."/>
            <person name="Ross M."/>
            <person name="Santibanez J."/>
            <person name="Aqrawi P."/>
            <person name="Gross S."/>
            <person name="Joshi V."/>
            <person name="Fowler G."/>
            <person name="Nazareth L."/>
            <person name="Reid J."/>
            <person name="Worley K."/>
            <person name="Petrosino J."/>
            <person name="Highlander S."/>
            <person name="Gibbs R."/>
        </authorList>
    </citation>
    <scope>NUCLEOTIDE SEQUENCE [LARGE SCALE GENOMIC DNA]</scope>
    <source>
        <strain evidence="1 2">ATCC BAA-1640</strain>
    </source>
</reference>
<dbReference type="RefSeq" id="WP_008902401.1">
    <property type="nucleotide sequence ID" value="NZ_GL397071.1"/>
</dbReference>
<protein>
    <submittedName>
        <fullName evidence="1">Uncharacterized protein</fullName>
    </submittedName>
</protein>
<keyword evidence="2" id="KW-1185">Reference proteome</keyword>
<dbReference type="EMBL" id="AEEH01000048">
    <property type="protein sequence ID" value="EFM24760.1"/>
    <property type="molecule type" value="Genomic_DNA"/>
</dbReference>
<dbReference type="AlphaFoldDB" id="E0NN87"/>
<dbReference type="HOGENOM" id="CLU_210178_1_0_9"/>